<dbReference type="Proteomes" id="UP000018466">
    <property type="component" value="Unassembled WGS sequence"/>
</dbReference>
<dbReference type="GeneID" id="86941883"/>
<sequence length="52" mass="5385">MNKQITITGSPADLAEFLNNLPEDVQVNLSIEPEGLSDPEGGDADGAEEADG</sequence>
<name>A0AA36Y3L0_9FIRM</name>
<feature type="compositionally biased region" description="Acidic residues" evidence="1">
    <location>
        <begin position="35"/>
        <end position="52"/>
    </location>
</feature>
<organism evidence="2 3">
    <name type="scientific">Stomatobaculum longum</name>
    <dbReference type="NCBI Taxonomy" id="796942"/>
    <lineage>
        <taxon>Bacteria</taxon>
        <taxon>Bacillati</taxon>
        <taxon>Bacillota</taxon>
        <taxon>Clostridia</taxon>
        <taxon>Lachnospirales</taxon>
        <taxon>Lachnospiraceae</taxon>
        <taxon>Stomatobaculum</taxon>
    </lineage>
</organism>
<protein>
    <submittedName>
        <fullName evidence="2">Uncharacterized protein</fullName>
    </submittedName>
</protein>
<proteinExistence type="predicted"/>
<feature type="region of interest" description="Disordered" evidence="1">
    <location>
        <begin position="32"/>
        <end position="52"/>
    </location>
</feature>
<evidence type="ECO:0000256" key="1">
    <source>
        <dbReference type="SAM" id="MobiDB-lite"/>
    </source>
</evidence>
<evidence type="ECO:0000313" key="3">
    <source>
        <dbReference type="Proteomes" id="UP000018466"/>
    </source>
</evidence>
<gene>
    <name evidence="2" type="ORF">HMPREF9623_01728</name>
</gene>
<evidence type="ECO:0000313" key="2">
    <source>
        <dbReference type="EMBL" id="EHO15817.1"/>
    </source>
</evidence>
<comment type="caution">
    <text evidence="2">The sequence shown here is derived from an EMBL/GenBank/DDBJ whole genome shotgun (WGS) entry which is preliminary data.</text>
</comment>
<reference evidence="2 3" key="1">
    <citation type="submission" date="2011-10" db="EMBL/GenBank/DDBJ databases">
        <title>The Genome Sequence of Lachnospiraceae bacterium ACC2.</title>
        <authorList>
            <consortium name="The Broad Institute Genome Sequencing Platform"/>
            <person name="Earl A."/>
            <person name="Ward D."/>
            <person name="Feldgarden M."/>
            <person name="Gevers D."/>
            <person name="Sizova M."/>
            <person name="Hazen A."/>
            <person name="Epstein S."/>
            <person name="Young S.K."/>
            <person name="Zeng Q."/>
            <person name="Gargeya S."/>
            <person name="Fitzgerald M."/>
            <person name="Haas B."/>
            <person name="Abouelleil A."/>
            <person name="Alvarado L."/>
            <person name="Arachchi H.M."/>
            <person name="Berlin A."/>
            <person name="Brown A."/>
            <person name="Chapman S.B."/>
            <person name="Chen Z."/>
            <person name="Dunbar C."/>
            <person name="Freedman E."/>
            <person name="Gearin G."/>
            <person name="Goldberg J."/>
            <person name="Griggs A."/>
            <person name="Gujja S."/>
            <person name="Heiman D."/>
            <person name="Howarth C."/>
            <person name="Larson L."/>
            <person name="Lui A."/>
            <person name="MacDonald P.J.P."/>
            <person name="Montmayeur A."/>
            <person name="Murphy C."/>
            <person name="Neiman D."/>
            <person name="Pearson M."/>
            <person name="Priest M."/>
            <person name="Roberts A."/>
            <person name="Saif S."/>
            <person name="Shea T."/>
            <person name="Shenoy N."/>
            <person name="Sisk P."/>
            <person name="Stolte C."/>
            <person name="Sykes S."/>
            <person name="Wortman J."/>
            <person name="Nusbaum C."/>
            <person name="Birren B."/>
        </authorList>
    </citation>
    <scope>NUCLEOTIDE SEQUENCE [LARGE SCALE GENOMIC DNA]</scope>
    <source>
        <strain evidence="2 3">ACC2</strain>
    </source>
</reference>
<dbReference type="EMBL" id="AGEL01000014">
    <property type="protein sequence ID" value="EHO15817.1"/>
    <property type="molecule type" value="Genomic_DNA"/>
</dbReference>
<dbReference type="RefSeq" id="WP_009533548.1">
    <property type="nucleotide sequence ID" value="NZ_JH590864.1"/>
</dbReference>
<accession>A0AA36Y3L0</accession>
<keyword evidence="3" id="KW-1185">Reference proteome</keyword>
<dbReference type="AlphaFoldDB" id="A0AA36Y3L0"/>